<dbReference type="SMART" id="SM00823">
    <property type="entry name" value="PKS_PP"/>
    <property type="match status" value="2"/>
</dbReference>
<name>A0ABP7T9P4_9PSEU</name>
<keyword evidence="7" id="KW-0511">Multifunctional enzyme</keyword>
<dbReference type="Gene3D" id="3.40.366.10">
    <property type="entry name" value="Malonyl-Coenzyme A Acyl Carrier Protein, domain 2"/>
    <property type="match status" value="2"/>
</dbReference>
<evidence type="ECO:0000259" key="10">
    <source>
        <dbReference type="PROSITE" id="PS50075"/>
    </source>
</evidence>
<dbReference type="Gene3D" id="3.40.47.10">
    <property type="match status" value="2"/>
</dbReference>
<feature type="domain" description="PKS/mFAS DH" evidence="12">
    <location>
        <begin position="2420"/>
        <end position="2687"/>
    </location>
</feature>
<dbReference type="InterPro" id="IPR020806">
    <property type="entry name" value="PKS_PP-bd"/>
</dbReference>
<dbReference type="Pfam" id="PF18369">
    <property type="entry name" value="PKS_DE"/>
    <property type="match status" value="1"/>
</dbReference>
<dbReference type="SUPFAM" id="SSF51735">
    <property type="entry name" value="NAD(P)-binding Rossmann-fold domains"/>
    <property type="match status" value="4"/>
</dbReference>
<dbReference type="InterPro" id="IPR032821">
    <property type="entry name" value="PKS_assoc"/>
</dbReference>
<keyword evidence="5" id="KW-0808">Transferase</keyword>
<dbReference type="InterPro" id="IPR001227">
    <property type="entry name" value="Ac_transferase_dom_sf"/>
</dbReference>
<dbReference type="InterPro" id="IPR036291">
    <property type="entry name" value="NAD(P)-bd_dom_sf"/>
</dbReference>
<dbReference type="Pfam" id="PF14765">
    <property type="entry name" value="PS-DH"/>
    <property type="match status" value="1"/>
</dbReference>
<feature type="region of interest" description="N-terminal hotdog fold" evidence="9">
    <location>
        <begin position="2420"/>
        <end position="2540"/>
    </location>
</feature>
<evidence type="ECO:0000256" key="8">
    <source>
        <dbReference type="ARBA" id="ARBA00023315"/>
    </source>
</evidence>
<dbReference type="Proteomes" id="UP001501747">
    <property type="component" value="Unassembled WGS sequence"/>
</dbReference>
<sequence>MSTEEKYLAYLKRVGADLRQTKRRLREVEDRAQEPIAIVGIGCRLPGGADSPEALWRLLSEGADVISELPVNRNWDIDGSFDLDPDRHGKNYVREGGFLHDAGEFDPAFFGISPREALAMDPQQRLLLETSWETIERAGIDPHSLKGTKVGTFVGCNYSDYCPTVEDAPEELEGHILTGTVPSVLSGRIAYTLGLEGPAVTIDTACSSSLIALHLACHSLRQGESSLALAGGVAVMANMGSFIGFSRQRALAADGRCKAFDASADGMSLAEGVTLVLLERLSDARKNGHEVLAVVRASAVNQDGASNGLSAPNGMAQQRVIRQALTTARLSAGQVDVVEAHGTGTSLGDPIEAQALLATYGQGRPADRPLLLGSIKSNIGHAQAASGMAGLIKMVLAIQHGVVPKTLHVAEPTPHVDWSAGAVSLLTETVPWPQTGEPRRAGVSSFGISGTNVHVIIEEEPPVEVADDEDAEEVVAEEVPEHPAIDHPIAPLVLSGKSENALLDQASRLLDHLRANPSIDFKDLGLSLATTRSAFEHRAVVLAASGLESLVRGEADPAVLTGTTRAAGRTVFVFPGQGSQWIGMALELADSAPVFGARLDECAAALAPHTDWNLRDALSDEEALARVDVVQPVLWAVMVSLAALWRSFGVEPAAVIGHSQGEIAAAAVSGALSLEDAAAVVALRSKAILQLAGRGGMVSVSLPLEALNERIARWDGRISVAAVNGPASVVVSGDPDALAELVAECEAEEIRARTVPVDYASHSAHVESIKDELLTVLAGITPREPEVPFFSTVTGEWLDEPVDAGYWYRNLRQTVHLEQATRALIEQGYRSFIEASAHPVLTMAVQATAEAAGGEVVAVGSLRRDEGGLDRFVTSLGEAHTRGVAVDWRPLFAGASRVGLPTYAFQRQNFWLELVSREAAVSEMDADFWAAVEREDLDSLAATLDLADRSSLDTVVPALSSWLRKRRTQSTVDGWRYRSTWQPVSEKRSPALSGTWLLVVPAIEHEWFAVEDVLRERGAEVVRVTVPADASRASLAAQLGTGAAGVLSLLALDEEPLPVGLTRGLSATVTLTQALGDAGIDAPLWTLTSGAVSVGRSDPLTSPNQAAVRGLALAAAAEIPQRWGGLLDVPATFEARTAARLCAVLAGTDEDQLAVRSQGVYARRLTPAPLGSSTAPEWKPSGTVLITGGTGTLAAHLGRWLAGRGAEHLLLTSRRGSDAPGAAALEAELKALGAEVTIAACDVSDRAALAALLAEIPADRPLSAVIHAAGVVDDVVLDQLTPERIAGVLRPKLDAARHLHELTSDVQLDAFVLFSSFGGTLPDVGQGAYAAANAYLDALAETRTARGLPATSVGWGSWGSGGLVSAELEERMRQQGMPPMDPALAITGLAQAVDHGETVLTVAAIEWDRFPQTTAHCPLINDIPAVVRARASAVPEEATGSAFVQKLTAASPAERERIMVDLVRANAATVLGHSDSDAVEEGRAFKEVGFDSLTSVELRNRVAAATGLQLPATLAFDFPNPVEMARHLLTKLVGDTATATTVAVAAATDEPIAIVGMACRFPGGIAAPEQLWELVSQGRDAVTEFPTDRGWDVANLYHPDPDHAGTSYTRHGGFLHDAAGFDADFFGMSPREALATDPQQRLLLETSWEAVERAGIDPRGLKGSATGVFVGSNGFDYTADPEQVPDDLQGYVLTGSNSAVISGRISYTLGLEGPAITVDTACSASLVAMHLAAQALRGGECSLALAGGATVLSTPGTFISFSRQRGLAPDGRCKPFAEAADGTGWGEGAGMLVLERLSDARKNGHPVLAVIRGSAINQDGASNGLTAPNGPSQQRVIRAALANAGLSTSDVDVVEAHGTGTTLGDPIEAQALLATYGQDRDEPLWLGSVKSNIGHTQAAAGVAGVMKMVLAMGNGTIPQTLHVDQPSTQVEWSTGKIALATSSQPWPETGRPRTAAVSSFGVSGTNAHLIIQHAPAFEETAASPSDQVVPLVLSAHSEQALRDKASQLFSLLDDHRPVDLAHALIAGRAVQRHRAVVVGEDALSALASGRSAPGLVSGLAGKPGRIAFAFPGQGSQRAGMGQELYATFPAFADALDEVCVRLDAHLPRPLREVIFAGQEELDQTEFTQPALFAIGVALYRLLEAHGVTPDYLIGHSIGEIAAAHVSGVLSLEDAALLVTTRARLMQALPTGGAMLAIATTEDEVLPLLTDRVSVAAVNGPSSVVIAGDEDAVLDIGEKFAGVRTRRLRVSHAFHSPLMEPMLSSFEAAISKLVHNAPQIPVVSTVDGGFAEFRAEYWVRHARQAVRYADAVETLVGERVGTFVELGPNGVLTAMTQGCLPEDSAATLVATLPKNTSETTGVLSALGRLHIADVAVDWTPSVPVTGHVDLPTYPFQHQRFWLVPTPAAGDLGSAGLSAGEHPFVGALTTLADSGQLLMTGRLSLSAHPWLADHAARGTVLLPGTAFVELAIHAGDQVGCALLEELTLYAPLTFAEDSAVSFQLRVEEPDQLGRRELTVHSRADEDWVLNASGWLAPTASTLDADLVTWPPTDAVPVALEGFYERLAETGFDYGPAFQGLRAAWRRGDEVFAEVEVPQGDEAFGLHPALLDAAVQTVGLRESDEDSKQDLMPFSWNGVSLHATGATQLRVRLTSNKGDTVSLVAADRTGGLVATVESLTLRPLAVDLGNPLYRVDWVPVATSPQPVPTDWADVRGADGLLALARGPESPATVLINFPASSEDVVTATHQVTIEALAALQTWLSTAKFTDSTLVVLTKGGQDGTDLGHAAIWGLVRAAQAENPGRFVLLDNSGASPQELVSAVATGEPQLAIRDGVTTAPRMVRAAVTTEGPGLDTSGTVLLTGATGTLGALVAKHLMTAHGVRHLLLTSRRGMDAPGAAELAAMGAQVAACDVADKAALSALLAEIPADRPLTAVVHVAGVIDDGVIESLTPEQVTKVLRPKVDAALALHECTAHLDLSAFVLFSSASGTLGGPGQGNYAAGNAFLDAFATRLRGLGVPATSLVWGLWADASGMTGALSDGDLARISRGGLAPMSASEALSLFDAAVRGEDSVLAPVKLHMPALRALAENGELPALFKELVRTPVRRAVRGADTAVSYQQKLAGMSESARAKAVLELVCEYTATVLGHSGGQAVEPDRAFTELGFDSLTAVELRNQLTTATGLRLPATLVFDFPSPQVLAEHVRESLFPAVAESDESELRRMVASVSLEALREAGLLESVLSLAGKTSAAPAPAEAASSIDDMDIDSLVDLALEN</sequence>
<reference evidence="14" key="1">
    <citation type="journal article" date="2019" name="Int. J. Syst. Evol. Microbiol.">
        <title>The Global Catalogue of Microorganisms (GCM) 10K type strain sequencing project: providing services to taxonomists for standard genome sequencing and annotation.</title>
        <authorList>
            <consortium name="The Broad Institute Genomics Platform"/>
            <consortium name="The Broad Institute Genome Sequencing Center for Infectious Disease"/>
            <person name="Wu L."/>
            <person name="Ma J."/>
        </authorList>
    </citation>
    <scope>NUCLEOTIDE SEQUENCE [LARGE SCALE GENOMIC DNA]</scope>
    <source>
        <strain evidence="14">JCM 17342</strain>
    </source>
</reference>
<gene>
    <name evidence="13" type="ORF">GCM10022247_54030</name>
</gene>
<evidence type="ECO:0000256" key="6">
    <source>
        <dbReference type="ARBA" id="ARBA00023194"/>
    </source>
</evidence>
<dbReference type="PROSITE" id="PS50075">
    <property type="entry name" value="CARRIER"/>
    <property type="match status" value="2"/>
</dbReference>
<feature type="domain" description="Ketosynthase family 3 (KS3)" evidence="11">
    <location>
        <begin position="33"/>
        <end position="459"/>
    </location>
</feature>
<dbReference type="PROSITE" id="PS00012">
    <property type="entry name" value="PHOSPHOPANTETHEINE"/>
    <property type="match status" value="2"/>
</dbReference>
<dbReference type="InterPro" id="IPR013968">
    <property type="entry name" value="PKS_KR"/>
</dbReference>
<feature type="active site" description="Proton acceptor; for dehydratase activity" evidence="9">
    <location>
        <position position="2452"/>
    </location>
</feature>
<evidence type="ECO:0000256" key="9">
    <source>
        <dbReference type="PROSITE-ProRule" id="PRU01363"/>
    </source>
</evidence>
<dbReference type="InterPro" id="IPR020807">
    <property type="entry name" value="PKS_DH"/>
</dbReference>
<dbReference type="InterPro" id="IPR016035">
    <property type="entry name" value="Acyl_Trfase/lysoPLipase"/>
</dbReference>
<evidence type="ECO:0000259" key="12">
    <source>
        <dbReference type="PROSITE" id="PS52019"/>
    </source>
</evidence>
<dbReference type="SMART" id="SM00826">
    <property type="entry name" value="PKS_DH"/>
    <property type="match status" value="1"/>
</dbReference>
<dbReference type="InterPro" id="IPR036299">
    <property type="entry name" value="Polyketide_synth_docking_sf"/>
</dbReference>
<dbReference type="InterPro" id="IPR049552">
    <property type="entry name" value="PKS_DH_N"/>
</dbReference>
<dbReference type="InterPro" id="IPR055123">
    <property type="entry name" value="SpnB-like_Rossmann"/>
</dbReference>
<protein>
    <submittedName>
        <fullName evidence="13">Uncharacterized protein</fullName>
    </submittedName>
</protein>
<dbReference type="PROSITE" id="PS52004">
    <property type="entry name" value="KS3_2"/>
    <property type="match status" value="2"/>
</dbReference>
<dbReference type="Pfam" id="PF08990">
    <property type="entry name" value="Docking"/>
    <property type="match status" value="1"/>
</dbReference>
<evidence type="ECO:0000256" key="5">
    <source>
        <dbReference type="ARBA" id="ARBA00022679"/>
    </source>
</evidence>
<dbReference type="InterPro" id="IPR018201">
    <property type="entry name" value="Ketoacyl_synth_AS"/>
</dbReference>
<dbReference type="InterPro" id="IPR057326">
    <property type="entry name" value="KR_dom"/>
</dbReference>
<keyword evidence="3" id="KW-0596">Phosphopantetheine</keyword>
<evidence type="ECO:0000259" key="11">
    <source>
        <dbReference type="PROSITE" id="PS52004"/>
    </source>
</evidence>
<dbReference type="SUPFAM" id="SSF53901">
    <property type="entry name" value="Thiolase-like"/>
    <property type="match status" value="2"/>
</dbReference>
<dbReference type="InterPro" id="IPR009081">
    <property type="entry name" value="PP-bd_ACP"/>
</dbReference>
<dbReference type="PANTHER" id="PTHR43775">
    <property type="entry name" value="FATTY ACID SYNTHASE"/>
    <property type="match status" value="1"/>
</dbReference>
<dbReference type="InterPro" id="IPR049900">
    <property type="entry name" value="PKS_mFAS_DH"/>
</dbReference>
<dbReference type="CDD" id="cd08956">
    <property type="entry name" value="KR_3_FAS_SDR_x"/>
    <property type="match status" value="1"/>
</dbReference>
<feature type="active site" description="Proton donor; for dehydratase activity" evidence="9">
    <location>
        <position position="2609"/>
    </location>
</feature>
<dbReference type="InterPro" id="IPR006162">
    <property type="entry name" value="Ppantetheine_attach_site"/>
</dbReference>
<dbReference type="Gene3D" id="3.10.129.110">
    <property type="entry name" value="Polyketide synthase dehydratase"/>
    <property type="match status" value="1"/>
</dbReference>
<dbReference type="PROSITE" id="PS52019">
    <property type="entry name" value="PKS_MFAS_DH"/>
    <property type="match status" value="1"/>
</dbReference>
<dbReference type="CDD" id="cd08952">
    <property type="entry name" value="KR_1_SDR_x"/>
    <property type="match status" value="1"/>
</dbReference>
<dbReference type="SMART" id="SM01294">
    <property type="entry name" value="PKS_PP_betabranch"/>
    <property type="match status" value="2"/>
</dbReference>
<dbReference type="InterPro" id="IPR014030">
    <property type="entry name" value="Ketoacyl_synth_N"/>
</dbReference>
<feature type="domain" description="Ketosynthase family 3 (KS3)" evidence="11">
    <location>
        <begin position="1549"/>
        <end position="1973"/>
    </location>
</feature>
<keyword evidence="6" id="KW-0045">Antibiotic biosynthesis</keyword>
<proteinExistence type="predicted"/>
<dbReference type="SMART" id="SM00827">
    <property type="entry name" value="PKS_AT"/>
    <property type="match status" value="2"/>
</dbReference>
<dbReference type="SUPFAM" id="SSF47336">
    <property type="entry name" value="ACP-like"/>
    <property type="match status" value="2"/>
</dbReference>
<comment type="cofactor">
    <cofactor evidence="1">
        <name>pantetheine 4'-phosphate</name>
        <dbReference type="ChEBI" id="CHEBI:47942"/>
    </cofactor>
</comment>
<dbReference type="InterPro" id="IPR016036">
    <property type="entry name" value="Malonyl_transacylase_ACP-bd"/>
</dbReference>
<dbReference type="Gene3D" id="3.30.70.3290">
    <property type="match status" value="2"/>
</dbReference>
<dbReference type="InterPro" id="IPR016039">
    <property type="entry name" value="Thiolase-like"/>
</dbReference>
<dbReference type="SMART" id="SM00822">
    <property type="entry name" value="PKS_KR"/>
    <property type="match status" value="2"/>
</dbReference>
<dbReference type="InterPro" id="IPR036736">
    <property type="entry name" value="ACP-like_sf"/>
</dbReference>
<evidence type="ECO:0000313" key="14">
    <source>
        <dbReference type="Proteomes" id="UP001501747"/>
    </source>
</evidence>
<evidence type="ECO:0000256" key="2">
    <source>
        <dbReference type="ARBA" id="ARBA00004792"/>
    </source>
</evidence>
<keyword evidence="4" id="KW-0597">Phosphoprotein</keyword>
<dbReference type="Pfam" id="PF00109">
    <property type="entry name" value="ketoacyl-synt"/>
    <property type="match status" value="2"/>
</dbReference>
<dbReference type="Pfam" id="PF08659">
    <property type="entry name" value="KR"/>
    <property type="match status" value="2"/>
</dbReference>
<dbReference type="Pfam" id="PF22953">
    <property type="entry name" value="SpnB_Rossmann"/>
    <property type="match status" value="1"/>
</dbReference>
<dbReference type="Pfam" id="PF21089">
    <property type="entry name" value="PKS_DH_N"/>
    <property type="match status" value="1"/>
</dbReference>
<dbReference type="PROSITE" id="PS00606">
    <property type="entry name" value="KS3_1"/>
    <property type="match status" value="2"/>
</dbReference>
<dbReference type="SUPFAM" id="SSF101173">
    <property type="entry name" value="Docking domain B of the erythromycin polyketide synthase (DEBS)"/>
    <property type="match status" value="1"/>
</dbReference>
<comment type="caution">
    <text evidence="13">The sequence shown here is derived from an EMBL/GenBank/DDBJ whole genome shotgun (WGS) entry which is preliminary data.</text>
</comment>
<dbReference type="RefSeq" id="WP_344880352.1">
    <property type="nucleotide sequence ID" value="NZ_BAABAL010000018.1"/>
</dbReference>
<dbReference type="CDD" id="cd00833">
    <property type="entry name" value="PKS"/>
    <property type="match status" value="2"/>
</dbReference>
<evidence type="ECO:0000313" key="13">
    <source>
        <dbReference type="EMBL" id="GAA4022946.1"/>
    </source>
</evidence>
<dbReference type="InterPro" id="IPR020841">
    <property type="entry name" value="PKS_Beta-ketoAc_synthase_dom"/>
</dbReference>
<feature type="domain" description="Carrier" evidence="10">
    <location>
        <begin position="3130"/>
        <end position="3205"/>
    </location>
</feature>
<dbReference type="Gene3D" id="3.40.50.720">
    <property type="entry name" value="NAD(P)-binding Rossmann-like Domain"/>
    <property type="match status" value="2"/>
</dbReference>
<dbReference type="InterPro" id="IPR042104">
    <property type="entry name" value="PKS_dehydratase_sf"/>
</dbReference>
<keyword evidence="8" id="KW-0012">Acyltransferase</keyword>
<dbReference type="InterPro" id="IPR041618">
    <property type="entry name" value="PKS_DE"/>
</dbReference>
<dbReference type="EMBL" id="BAABAL010000018">
    <property type="protein sequence ID" value="GAA4022946.1"/>
    <property type="molecule type" value="Genomic_DNA"/>
</dbReference>
<keyword evidence="14" id="KW-1185">Reference proteome</keyword>
<dbReference type="PANTHER" id="PTHR43775:SF51">
    <property type="entry name" value="INACTIVE PHENOLPHTHIOCEROL SYNTHESIS POLYKETIDE SYNTHASE TYPE I PKS1-RELATED"/>
    <property type="match status" value="1"/>
</dbReference>
<organism evidence="13 14">
    <name type="scientific">Allokutzneria multivorans</name>
    <dbReference type="NCBI Taxonomy" id="1142134"/>
    <lineage>
        <taxon>Bacteria</taxon>
        <taxon>Bacillati</taxon>
        <taxon>Actinomycetota</taxon>
        <taxon>Actinomycetes</taxon>
        <taxon>Pseudonocardiales</taxon>
        <taxon>Pseudonocardiaceae</taxon>
        <taxon>Allokutzneria</taxon>
    </lineage>
</organism>
<feature type="domain" description="Carrier" evidence="10">
    <location>
        <begin position="1457"/>
        <end position="1532"/>
    </location>
</feature>
<dbReference type="SUPFAM" id="SSF52151">
    <property type="entry name" value="FabD/lysophospholipase-like"/>
    <property type="match status" value="2"/>
</dbReference>
<dbReference type="Gene3D" id="6.10.140.1830">
    <property type="match status" value="1"/>
</dbReference>
<dbReference type="InterPro" id="IPR014043">
    <property type="entry name" value="Acyl_transferase_dom"/>
</dbReference>
<dbReference type="Pfam" id="PF00550">
    <property type="entry name" value="PP-binding"/>
    <property type="match status" value="2"/>
</dbReference>
<dbReference type="Gene3D" id="1.10.1200.10">
    <property type="entry name" value="ACP-like"/>
    <property type="match status" value="2"/>
</dbReference>
<dbReference type="InterPro" id="IPR015083">
    <property type="entry name" value="NorB/c/GfsB-D-like_docking"/>
</dbReference>
<evidence type="ECO:0000256" key="4">
    <source>
        <dbReference type="ARBA" id="ARBA00022553"/>
    </source>
</evidence>
<dbReference type="SUPFAM" id="SSF55048">
    <property type="entry name" value="Probable ACP-binding domain of malonyl-CoA ACP transacylase"/>
    <property type="match status" value="2"/>
</dbReference>
<dbReference type="InterPro" id="IPR014031">
    <property type="entry name" value="Ketoacyl_synth_C"/>
</dbReference>
<evidence type="ECO:0000256" key="7">
    <source>
        <dbReference type="ARBA" id="ARBA00023268"/>
    </source>
</evidence>
<dbReference type="Pfam" id="PF16197">
    <property type="entry name" value="KAsynt_C_assoc"/>
    <property type="match status" value="2"/>
</dbReference>
<evidence type="ECO:0000256" key="3">
    <source>
        <dbReference type="ARBA" id="ARBA00022450"/>
    </source>
</evidence>
<evidence type="ECO:0000256" key="1">
    <source>
        <dbReference type="ARBA" id="ARBA00001957"/>
    </source>
</evidence>
<feature type="region of interest" description="C-terminal hotdog fold" evidence="9">
    <location>
        <begin position="2552"/>
        <end position="2687"/>
    </location>
</feature>
<dbReference type="InterPro" id="IPR050091">
    <property type="entry name" value="PKS_NRPS_Biosynth_Enz"/>
</dbReference>
<accession>A0ABP7T9P4</accession>
<dbReference type="InterPro" id="IPR049551">
    <property type="entry name" value="PKS_DH_C"/>
</dbReference>
<dbReference type="SMART" id="SM00825">
    <property type="entry name" value="PKS_KS"/>
    <property type="match status" value="2"/>
</dbReference>
<comment type="pathway">
    <text evidence="2">Antibiotic biosynthesis.</text>
</comment>
<dbReference type="NCBIfam" id="NF045894">
    <property type="entry name" value="PKS_plus_SDR"/>
    <property type="match status" value="1"/>
</dbReference>
<dbReference type="Pfam" id="PF00698">
    <property type="entry name" value="Acyl_transf_1"/>
    <property type="match status" value="2"/>
</dbReference>
<dbReference type="Pfam" id="PF02801">
    <property type="entry name" value="Ketoacyl-synt_C"/>
    <property type="match status" value="2"/>
</dbReference>